<dbReference type="EMBL" id="JAJLJH010000001">
    <property type="protein sequence ID" value="MCK9684260.1"/>
    <property type="molecule type" value="Genomic_DNA"/>
</dbReference>
<keyword evidence="1 8" id="KW-0132">Cell division</keyword>
<dbReference type="PROSITE" id="PS51123">
    <property type="entry name" value="OMPA_2"/>
    <property type="match status" value="1"/>
</dbReference>
<dbReference type="Gene3D" id="3.30.1330.60">
    <property type="entry name" value="OmpA-like domain"/>
    <property type="match status" value="1"/>
</dbReference>
<comment type="similarity">
    <text evidence="8">Belongs to the Pal lipoprotein family.</text>
</comment>
<dbReference type="InterPro" id="IPR036737">
    <property type="entry name" value="OmpA-like_sf"/>
</dbReference>
<feature type="compositionally biased region" description="Low complexity" evidence="9">
    <location>
        <begin position="39"/>
        <end position="58"/>
    </location>
</feature>
<evidence type="ECO:0000256" key="10">
    <source>
        <dbReference type="SAM" id="SignalP"/>
    </source>
</evidence>
<name>A0A9X2C0T9_9BURK</name>
<dbReference type="PANTHER" id="PTHR30329">
    <property type="entry name" value="STATOR ELEMENT OF FLAGELLAR MOTOR COMPLEX"/>
    <property type="match status" value="1"/>
</dbReference>
<dbReference type="HAMAP" id="MF_02204">
    <property type="entry name" value="Pal"/>
    <property type="match status" value="1"/>
</dbReference>
<dbReference type="GO" id="GO:0051301">
    <property type="term" value="P:cell division"/>
    <property type="evidence" value="ECO:0007669"/>
    <property type="project" value="UniProtKB-UniRule"/>
</dbReference>
<evidence type="ECO:0000256" key="2">
    <source>
        <dbReference type="ARBA" id="ARBA00022729"/>
    </source>
</evidence>
<comment type="subcellular location">
    <subcellularLocation>
        <location evidence="8">Cell outer membrane</location>
        <topology evidence="8">Lipid-anchor</topology>
    </subcellularLocation>
</comment>
<accession>A0A9X2C0T9</accession>
<protein>
    <recommendedName>
        <fullName evidence="8">Peptidoglycan-associated lipoprotein</fullName>
        <shortName evidence="8">PAL</shortName>
    </recommendedName>
</protein>
<dbReference type="PROSITE" id="PS01068">
    <property type="entry name" value="OMPA_1"/>
    <property type="match status" value="1"/>
</dbReference>
<keyword evidence="3 8" id="KW-0472">Membrane</keyword>
<evidence type="ECO:0000313" key="12">
    <source>
        <dbReference type="EMBL" id="MCK9684260.1"/>
    </source>
</evidence>
<evidence type="ECO:0000256" key="5">
    <source>
        <dbReference type="ARBA" id="ARBA00023237"/>
    </source>
</evidence>
<evidence type="ECO:0000256" key="6">
    <source>
        <dbReference type="ARBA" id="ARBA00023288"/>
    </source>
</evidence>
<dbReference type="Proteomes" id="UP001139353">
    <property type="component" value="Unassembled WGS sequence"/>
</dbReference>
<feature type="domain" description="OmpA-like" evidence="11">
    <location>
        <begin position="63"/>
        <end position="177"/>
    </location>
</feature>
<dbReference type="PANTHER" id="PTHR30329:SF21">
    <property type="entry name" value="LIPOPROTEIN YIAD-RELATED"/>
    <property type="match status" value="1"/>
</dbReference>
<evidence type="ECO:0000256" key="4">
    <source>
        <dbReference type="ARBA" id="ARBA00023139"/>
    </source>
</evidence>
<feature type="region of interest" description="Disordered" evidence="9">
    <location>
        <begin position="31"/>
        <end position="64"/>
    </location>
</feature>
<dbReference type="RefSeq" id="WP_275680293.1">
    <property type="nucleotide sequence ID" value="NZ_JAJLJH010000001.1"/>
</dbReference>
<feature type="region of interest" description="Disordered" evidence="9">
    <location>
        <begin position="153"/>
        <end position="177"/>
    </location>
</feature>
<dbReference type="InterPro" id="IPR006665">
    <property type="entry name" value="OmpA-like"/>
</dbReference>
<dbReference type="CDD" id="cd07185">
    <property type="entry name" value="OmpA_C-like"/>
    <property type="match status" value="1"/>
</dbReference>
<dbReference type="InterPro" id="IPR006690">
    <property type="entry name" value="OMPA-like_CS"/>
</dbReference>
<evidence type="ECO:0000256" key="3">
    <source>
        <dbReference type="ARBA" id="ARBA00023136"/>
    </source>
</evidence>
<comment type="subunit">
    <text evidence="8">The Tol-Pal system is composed of five core proteins: the inner membrane proteins TolA, TolQ and TolR, the periplasmic protein TolB and the outer membrane protein Pal. They form a network linking the inner and outer membranes and the peptidoglycan layer.</text>
</comment>
<dbReference type="NCBIfam" id="TIGR02802">
    <property type="entry name" value="Pal_lipo"/>
    <property type="match status" value="1"/>
</dbReference>
<feature type="chain" id="PRO_5040806624" description="Peptidoglycan-associated lipoprotein" evidence="10">
    <location>
        <begin position="20"/>
        <end position="177"/>
    </location>
</feature>
<keyword evidence="5 8" id="KW-0998">Cell outer membrane</keyword>
<dbReference type="InterPro" id="IPR006664">
    <property type="entry name" value="OMP_bac"/>
</dbReference>
<reference evidence="12" key="1">
    <citation type="submission" date="2021-11" db="EMBL/GenBank/DDBJ databases">
        <title>BS-T2-15 a new species belonging to the Comamonadaceae family isolated from the soil of a French oak forest.</title>
        <authorList>
            <person name="Mieszkin S."/>
            <person name="Alain K."/>
        </authorList>
    </citation>
    <scope>NUCLEOTIDE SEQUENCE</scope>
    <source>
        <strain evidence="12">BS-T2-15</strain>
    </source>
</reference>
<evidence type="ECO:0000256" key="9">
    <source>
        <dbReference type="SAM" id="MobiDB-lite"/>
    </source>
</evidence>
<keyword evidence="4 8" id="KW-0564">Palmitate</keyword>
<dbReference type="InterPro" id="IPR014169">
    <property type="entry name" value="Pal_lipo_C"/>
</dbReference>
<comment type="caution">
    <text evidence="12">The sequence shown here is derived from an EMBL/GenBank/DDBJ whole genome shotgun (WGS) entry which is preliminary data.</text>
</comment>
<dbReference type="InterPro" id="IPR039001">
    <property type="entry name" value="Pal"/>
</dbReference>
<organism evidence="12 13">
    <name type="scientific">Scleromatobacter humisilvae</name>
    <dbReference type="NCBI Taxonomy" id="2897159"/>
    <lineage>
        <taxon>Bacteria</taxon>
        <taxon>Pseudomonadati</taxon>
        <taxon>Pseudomonadota</taxon>
        <taxon>Betaproteobacteria</taxon>
        <taxon>Burkholderiales</taxon>
        <taxon>Sphaerotilaceae</taxon>
        <taxon>Scleromatobacter</taxon>
    </lineage>
</organism>
<feature type="signal peptide" evidence="10">
    <location>
        <begin position="1"/>
        <end position="19"/>
    </location>
</feature>
<keyword evidence="2 8" id="KW-0732">Signal</keyword>
<dbReference type="PROSITE" id="PS51257">
    <property type="entry name" value="PROKAR_LIPOPROTEIN"/>
    <property type="match status" value="1"/>
</dbReference>
<proteinExistence type="inferred from homology"/>
<evidence type="ECO:0000256" key="8">
    <source>
        <dbReference type="HAMAP-Rule" id="MF_02204"/>
    </source>
</evidence>
<dbReference type="SUPFAM" id="SSF103088">
    <property type="entry name" value="OmpA-like"/>
    <property type="match status" value="1"/>
</dbReference>
<evidence type="ECO:0000313" key="13">
    <source>
        <dbReference type="Proteomes" id="UP001139353"/>
    </source>
</evidence>
<keyword evidence="6 8" id="KW-0449">Lipoprotein</keyword>
<keyword evidence="7 8" id="KW-0131">Cell cycle</keyword>
<sequence length="177" mass="19055">MNRNSGKMLLALASLAVVAGCASTKLDKPAEVEKKDVTTQRTTTDTTPGTGASTVTTTDLSGQQTTPATMDRVIYFDFDSYAVKDEYRGIVESHAKMLKANSGAKEVAEGHTDERGGSEYNLALGQKRAEAVVQQMKVLGVGDSQLEAVSYGKERPAVDGHDESAWAKNRRVELRSK</sequence>
<dbReference type="GO" id="GO:0009279">
    <property type="term" value="C:cell outer membrane"/>
    <property type="evidence" value="ECO:0007669"/>
    <property type="project" value="UniProtKB-SubCell"/>
</dbReference>
<gene>
    <name evidence="8 12" type="primary">pal</name>
    <name evidence="12" type="ORF">LPC04_00910</name>
</gene>
<dbReference type="Pfam" id="PF00691">
    <property type="entry name" value="OmpA"/>
    <property type="match status" value="1"/>
</dbReference>
<dbReference type="AlphaFoldDB" id="A0A9X2C0T9"/>
<evidence type="ECO:0000259" key="11">
    <source>
        <dbReference type="PROSITE" id="PS51123"/>
    </source>
</evidence>
<dbReference type="PRINTS" id="PR01021">
    <property type="entry name" value="OMPADOMAIN"/>
</dbReference>
<evidence type="ECO:0000256" key="7">
    <source>
        <dbReference type="ARBA" id="ARBA00023306"/>
    </source>
</evidence>
<keyword evidence="13" id="KW-1185">Reference proteome</keyword>
<dbReference type="InterPro" id="IPR050330">
    <property type="entry name" value="Bact_OuterMem_StrucFunc"/>
</dbReference>
<evidence type="ECO:0000256" key="1">
    <source>
        <dbReference type="ARBA" id="ARBA00022618"/>
    </source>
</evidence>
<comment type="function">
    <text evidence="8">Part of the Tol-Pal system, which plays a role in outer membrane invagination during cell division and is important for maintaining outer membrane integrity.</text>
</comment>